<dbReference type="RefSeq" id="WP_227182241.1">
    <property type="nucleotide sequence ID" value="NZ_JAJBZT010000020.1"/>
</dbReference>
<dbReference type="Pfam" id="PF05155">
    <property type="entry name" value="G2P_X_C"/>
    <property type="match status" value="1"/>
</dbReference>
<evidence type="ECO:0000313" key="3">
    <source>
        <dbReference type="EMBL" id="MCB6185410.1"/>
    </source>
</evidence>
<comment type="caution">
    <text evidence="3">The sequence shown here is derived from an EMBL/GenBank/DDBJ whole genome shotgun (WGS) entry which is preliminary data.</text>
</comment>
<organism evidence="3 4">
    <name type="scientific">Leeia speluncae</name>
    <dbReference type="NCBI Taxonomy" id="2884804"/>
    <lineage>
        <taxon>Bacteria</taxon>
        <taxon>Pseudomonadati</taxon>
        <taxon>Pseudomonadota</taxon>
        <taxon>Betaproteobacteria</taxon>
        <taxon>Neisseriales</taxon>
        <taxon>Leeiaceae</taxon>
        <taxon>Leeia</taxon>
    </lineage>
</organism>
<protein>
    <submittedName>
        <fullName evidence="3">Uncharacterized protein</fullName>
    </submittedName>
</protein>
<feature type="domain" description="Replication-associated protein G2P N-terminal" evidence="1">
    <location>
        <begin position="28"/>
        <end position="241"/>
    </location>
</feature>
<accession>A0ABS8DB25</accession>
<dbReference type="EMBL" id="JAJBZT010000020">
    <property type="protein sequence ID" value="MCB6185410.1"/>
    <property type="molecule type" value="Genomic_DNA"/>
</dbReference>
<dbReference type="Proteomes" id="UP001165395">
    <property type="component" value="Unassembled WGS sequence"/>
</dbReference>
<evidence type="ECO:0000259" key="2">
    <source>
        <dbReference type="Pfam" id="PF05155"/>
    </source>
</evidence>
<dbReference type="InterPro" id="IPR022688">
    <property type="entry name" value="G2P_C"/>
</dbReference>
<feature type="domain" description="Replication-associated protein G2P C-terminal" evidence="2">
    <location>
        <begin position="291"/>
        <end position="349"/>
    </location>
</feature>
<name>A0ABS8DB25_9NEIS</name>
<dbReference type="Pfam" id="PF05144">
    <property type="entry name" value="Phage_CRI"/>
    <property type="match status" value="1"/>
</dbReference>
<dbReference type="InterPro" id="IPR022686">
    <property type="entry name" value="G2P_N"/>
</dbReference>
<keyword evidence="4" id="KW-1185">Reference proteome</keyword>
<evidence type="ECO:0000259" key="1">
    <source>
        <dbReference type="Pfam" id="PF05144"/>
    </source>
</evidence>
<gene>
    <name evidence="3" type="ORF">LIN78_17830</name>
</gene>
<sequence length="365" mass="42509">MIEPFCDWLDIEQTFDFDIPVMRNGFRQDVSNDGEIIREKGYVQRFRGSYDTSLSIVSDGRTLKLSGNIGRFGRPDNLFGYSLVKCIELASDFVQSLGFPRFSSGYDLARVFNSKSKNASRDGYTGAQIKRVDFTSNFQAQSAEESRIFSTLSGWQLHRQERLTKLYPHGVTYNEGSNRWYFKLYNKSYESGLYPAQPDKPDYKVFKERENFYFYARAELSLRYKWLKEKNLHRIDAWTNEGLQIEEGAAPMTNIIDLSIYNKFTGQLKRAEHIATPANLFDCIPTNLAKYGRMYFDGHDIKQIVSEATFYRIKKQLIEYGIDISRPMNVERLPMHFNIIEFTPVQLPAEFSRLRNERPKLMAVA</sequence>
<proteinExistence type="predicted"/>
<reference evidence="3" key="1">
    <citation type="submission" date="2021-10" db="EMBL/GenBank/DDBJ databases">
        <title>The complete genome sequence of Leeia sp. TBRC 13508.</title>
        <authorList>
            <person name="Charoenyingcharoen P."/>
            <person name="Yukphan P."/>
        </authorList>
    </citation>
    <scope>NUCLEOTIDE SEQUENCE</scope>
    <source>
        <strain evidence="3">TBRC 13508</strain>
    </source>
</reference>
<evidence type="ECO:0000313" key="4">
    <source>
        <dbReference type="Proteomes" id="UP001165395"/>
    </source>
</evidence>